<dbReference type="GeneID" id="77727566"/>
<dbReference type="PANTHER" id="PTHR32343">
    <property type="entry name" value="SERINE/ARGININE-RICH SPLICING FACTOR"/>
    <property type="match status" value="1"/>
</dbReference>
<dbReference type="EMBL" id="JAKWFO010000003">
    <property type="protein sequence ID" value="KAI9638215.1"/>
    <property type="molecule type" value="Genomic_DNA"/>
</dbReference>
<name>A0AA38HCS9_9TREE</name>
<dbReference type="SMART" id="SM00360">
    <property type="entry name" value="RRM"/>
    <property type="match status" value="1"/>
</dbReference>
<dbReference type="Pfam" id="PF00076">
    <property type="entry name" value="RRM_1"/>
    <property type="match status" value="1"/>
</dbReference>
<comment type="caution">
    <text evidence="3">The sequence shown here is derived from an EMBL/GenBank/DDBJ whole genome shotgun (WGS) entry which is preliminary data.</text>
</comment>
<dbReference type="Proteomes" id="UP001164286">
    <property type="component" value="Unassembled WGS sequence"/>
</dbReference>
<evidence type="ECO:0000256" key="1">
    <source>
        <dbReference type="PROSITE-ProRule" id="PRU00176"/>
    </source>
</evidence>
<dbReference type="Gene3D" id="3.30.70.330">
    <property type="match status" value="1"/>
</dbReference>
<keyword evidence="4" id="KW-1185">Reference proteome</keyword>
<feature type="domain" description="RRM" evidence="2">
    <location>
        <begin position="5"/>
        <end position="74"/>
    </location>
</feature>
<gene>
    <name evidence="3" type="ORF">MKK02DRAFT_31698</name>
</gene>
<accession>A0AA38HCS9</accession>
<dbReference type="InterPro" id="IPR035979">
    <property type="entry name" value="RBD_domain_sf"/>
</dbReference>
<dbReference type="InterPro" id="IPR000504">
    <property type="entry name" value="RRM_dom"/>
</dbReference>
<sequence length="259" mass="27571">MSTGHVIRVTGLAPETSEEKLHDFFSFCGKLVKVQKLGNSAEIEFEKLSAMRTSLMLNGGTLDGAHLEVTSVSEEPKAASILPASATGTTPIGAEISQEDKPAAAIVAEYLAHGYVLGDHIVQQAIDFDHKQGISSRFLNFFNSIDHTVGQRVIGENQTVSGKVGEQASFVVNKTKEVDQNRGVSAKLSEYYSKLVGTPVGSRVHSFYTTTQKQVLDVHEEAKRIAEEKRVAAAAQTPAAPATTTVPVVLPAAGITGPV</sequence>
<evidence type="ECO:0000313" key="3">
    <source>
        <dbReference type="EMBL" id="KAI9638215.1"/>
    </source>
</evidence>
<dbReference type="AlphaFoldDB" id="A0AA38HCS9"/>
<evidence type="ECO:0000313" key="4">
    <source>
        <dbReference type="Proteomes" id="UP001164286"/>
    </source>
</evidence>
<dbReference type="PANTHER" id="PTHR32343:SF10">
    <property type="entry name" value="RNA-BINDING REGION RNP-1 DOMAIN-CONTAINING PROTEIN"/>
    <property type="match status" value="1"/>
</dbReference>
<protein>
    <recommendedName>
        <fullName evidence="2">RRM domain-containing protein</fullName>
    </recommendedName>
</protein>
<organism evidence="3 4">
    <name type="scientific">Dioszegia hungarica</name>
    <dbReference type="NCBI Taxonomy" id="4972"/>
    <lineage>
        <taxon>Eukaryota</taxon>
        <taxon>Fungi</taxon>
        <taxon>Dikarya</taxon>
        <taxon>Basidiomycota</taxon>
        <taxon>Agaricomycotina</taxon>
        <taxon>Tremellomycetes</taxon>
        <taxon>Tremellales</taxon>
        <taxon>Bulleribasidiaceae</taxon>
        <taxon>Dioszegia</taxon>
    </lineage>
</organism>
<proteinExistence type="predicted"/>
<dbReference type="RefSeq" id="XP_052947992.1">
    <property type="nucleotide sequence ID" value="XM_053088361.1"/>
</dbReference>
<keyword evidence="1" id="KW-0694">RNA-binding</keyword>
<dbReference type="GO" id="GO:0003723">
    <property type="term" value="F:RNA binding"/>
    <property type="evidence" value="ECO:0007669"/>
    <property type="project" value="UniProtKB-UniRule"/>
</dbReference>
<evidence type="ECO:0000259" key="2">
    <source>
        <dbReference type="PROSITE" id="PS50102"/>
    </source>
</evidence>
<dbReference type="InterPro" id="IPR012677">
    <property type="entry name" value="Nucleotide-bd_a/b_plait_sf"/>
</dbReference>
<reference evidence="3" key="1">
    <citation type="journal article" date="2022" name="G3 (Bethesda)">
        <title>High quality genome of the basidiomycete yeast Dioszegia hungarica PDD-24b-2 isolated from cloud water.</title>
        <authorList>
            <person name="Jarrige D."/>
            <person name="Haridas S."/>
            <person name="Bleykasten-Grosshans C."/>
            <person name="Joly M."/>
            <person name="Nadalig T."/>
            <person name="Sancelme M."/>
            <person name="Vuilleumier S."/>
            <person name="Grigoriev I.V."/>
            <person name="Amato P."/>
            <person name="Bringel F."/>
        </authorList>
    </citation>
    <scope>NUCLEOTIDE SEQUENCE</scope>
    <source>
        <strain evidence="3">PDD-24b-2</strain>
    </source>
</reference>
<dbReference type="PROSITE" id="PS50102">
    <property type="entry name" value="RRM"/>
    <property type="match status" value="1"/>
</dbReference>
<dbReference type="SUPFAM" id="SSF54928">
    <property type="entry name" value="RNA-binding domain, RBD"/>
    <property type="match status" value="1"/>
</dbReference>